<dbReference type="Proteomes" id="UP001163046">
    <property type="component" value="Unassembled WGS sequence"/>
</dbReference>
<name>A0A9W9ZWB6_9CNID</name>
<comment type="caution">
    <text evidence="1">The sequence shown here is derived from an EMBL/GenBank/DDBJ whole genome shotgun (WGS) entry which is preliminary data.</text>
</comment>
<dbReference type="OrthoDB" id="5983625at2759"/>
<protein>
    <submittedName>
        <fullName evidence="1">Uncharacterized protein</fullName>
    </submittedName>
</protein>
<evidence type="ECO:0000313" key="1">
    <source>
        <dbReference type="EMBL" id="KAJ7389076.1"/>
    </source>
</evidence>
<dbReference type="AlphaFoldDB" id="A0A9W9ZWB6"/>
<accession>A0A9W9ZWB6</accession>
<reference evidence="1" key="1">
    <citation type="submission" date="2023-01" db="EMBL/GenBank/DDBJ databases">
        <title>Genome assembly of the deep-sea coral Lophelia pertusa.</title>
        <authorList>
            <person name="Herrera S."/>
            <person name="Cordes E."/>
        </authorList>
    </citation>
    <scope>NUCLEOTIDE SEQUENCE</scope>
    <source>
        <strain evidence="1">USNM1676648</strain>
        <tissue evidence="1">Polyp</tissue>
    </source>
</reference>
<sequence>MEVIRSVSDRFNVTLSSLERIIKRVSQAVIALRQGYLKWPKAPSSKRFFRKINLYVDITSLTGGILTLLGQLGNLLLVEIHSV</sequence>
<evidence type="ECO:0000313" key="2">
    <source>
        <dbReference type="Proteomes" id="UP001163046"/>
    </source>
</evidence>
<organism evidence="1 2">
    <name type="scientific">Desmophyllum pertusum</name>
    <dbReference type="NCBI Taxonomy" id="174260"/>
    <lineage>
        <taxon>Eukaryota</taxon>
        <taxon>Metazoa</taxon>
        <taxon>Cnidaria</taxon>
        <taxon>Anthozoa</taxon>
        <taxon>Hexacorallia</taxon>
        <taxon>Scleractinia</taxon>
        <taxon>Caryophylliina</taxon>
        <taxon>Caryophylliidae</taxon>
        <taxon>Desmophyllum</taxon>
    </lineage>
</organism>
<dbReference type="EMBL" id="MU825442">
    <property type="protein sequence ID" value="KAJ7389076.1"/>
    <property type="molecule type" value="Genomic_DNA"/>
</dbReference>
<proteinExistence type="predicted"/>
<keyword evidence="2" id="KW-1185">Reference proteome</keyword>
<gene>
    <name evidence="1" type="ORF">OS493_033938</name>
</gene>